<dbReference type="Proteomes" id="UP000008556">
    <property type="component" value="Chromosome"/>
</dbReference>
<dbReference type="AlphaFoldDB" id="A0A6C6YZP2"/>
<accession>A0A6C6YZP2</accession>
<evidence type="ECO:0000313" key="2">
    <source>
        <dbReference type="Proteomes" id="UP000008556"/>
    </source>
</evidence>
<name>A0A6C6YZP2_SALPB</name>
<reference evidence="1 2" key="1">
    <citation type="submission" date="2007-11" db="EMBL/GenBank/DDBJ databases">
        <authorList>
            <consortium name="The Salmonella enterica serovar Paratyphi B Genome Sequencing Project"/>
            <person name="McClelland M."/>
            <person name="Sanderson E.K."/>
            <person name="Porwollik S."/>
            <person name="Spieth J."/>
            <person name="Clifton W.S."/>
            <person name="Fulton R."/>
            <person name="Cordes M."/>
            <person name="Wollam A."/>
            <person name="Shah N."/>
            <person name="Pepin K."/>
            <person name="Bhonagiri V."/>
            <person name="Nash W."/>
            <person name="Johnson M."/>
            <person name="Thiruvilangam P."/>
            <person name="Wilson R."/>
        </authorList>
    </citation>
    <scope>NUCLEOTIDE SEQUENCE [LARGE SCALE GENOMIC DNA]</scope>
    <source>
        <strain evidence="2">ATCC BAA-1250 / SPB7</strain>
    </source>
</reference>
<dbReference type="EMBL" id="CP000886">
    <property type="protein sequence ID" value="ABX66748.1"/>
    <property type="molecule type" value="Genomic_DNA"/>
</dbReference>
<evidence type="ECO:0000313" key="1">
    <source>
        <dbReference type="EMBL" id="ABX66748.1"/>
    </source>
</evidence>
<dbReference type="KEGG" id="spq:SPAB_01340"/>
<organism evidence="1 2">
    <name type="scientific">Salmonella paratyphi B (strain ATCC BAA-1250 / SPB7)</name>
    <dbReference type="NCBI Taxonomy" id="1016998"/>
    <lineage>
        <taxon>Bacteria</taxon>
        <taxon>Pseudomonadati</taxon>
        <taxon>Pseudomonadota</taxon>
        <taxon>Gammaproteobacteria</taxon>
        <taxon>Enterobacterales</taxon>
        <taxon>Enterobacteriaceae</taxon>
        <taxon>Salmonella</taxon>
    </lineage>
</organism>
<proteinExistence type="predicted"/>
<protein>
    <submittedName>
        <fullName evidence="1">Uncharacterized protein</fullName>
    </submittedName>
</protein>
<gene>
    <name evidence="1" type="ordered locus">SPAB_01340</name>
</gene>
<sequence length="49" mass="5435">MQFLGTGLSCIGLEISGQCPFGPEHMFLIENGIVFYPLHCEMLFCALLL</sequence>